<dbReference type="InterPro" id="IPR051712">
    <property type="entry name" value="ARTD-AVP"/>
</dbReference>
<sequence>MQDTINIMNKEIDEYFLDNVIEVKKIYNKFLHQAVKSEFEKMIVKHPYMDGINLVKHLFHGTRQNDPFKIYSFEHGLDMRYSNNGVNGIGLYFADNSNYSQSYCHTNNVGIKQLFMCTVITGLSSNQGGGKGARMPAPIPGKQGVLYDSFNNGNKGHYVIYDNQKSYPGYLISYK</sequence>
<dbReference type="PANTHER" id="PTHR45740">
    <property type="entry name" value="POLY [ADP-RIBOSE] POLYMERASE"/>
    <property type="match status" value="1"/>
</dbReference>
<proteinExistence type="predicted"/>
<feature type="domain" description="PARP catalytic" evidence="2">
    <location>
        <begin position="1"/>
        <end position="175"/>
    </location>
</feature>
<reference evidence="3 4" key="1">
    <citation type="submission" date="2014-06" db="EMBL/GenBank/DDBJ databases">
        <authorList>
            <person name="Swart Estienne"/>
        </authorList>
    </citation>
    <scope>NUCLEOTIDE SEQUENCE [LARGE SCALE GENOMIC DNA]</scope>
    <source>
        <strain evidence="3 4">130c</strain>
    </source>
</reference>
<dbReference type="InParanoid" id="A0A078AAR6"/>
<dbReference type="EMBL" id="CCKQ01007335">
    <property type="protein sequence ID" value="CDW78692.1"/>
    <property type="molecule type" value="Genomic_DNA"/>
</dbReference>
<keyword evidence="1" id="KW-0808">Transferase</keyword>
<evidence type="ECO:0000259" key="2">
    <source>
        <dbReference type="PROSITE" id="PS51059"/>
    </source>
</evidence>
<keyword evidence="1" id="KW-0520">NAD</keyword>
<dbReference type="Gene3D" id="3.90.228.10">
    <property type="match status" value="1"/>
</dbReference>
<protein>
    <recommendedName>
        <fullName evidence="1">Poly [ADP-ribose] polymerase</fullName>
        <shortName evidence="1">PARP</shortName>
        <ecNumber evidence="1">2.4.2.-</ecNumber>
    </recommendedName>
</protein>
<keyword evidence="4" id="KW-1185">Reference proteome</keyword>
<accession>A0A078AAR6</accession>
<evidence type="ECO:0000256" key="1">
    <source>
        <dbReference type="RuleBase" id="RU362114"/>
    </source>
</evidence>
<dbReference type="SUPFAM" id="SSF56399">
    <property type="entry name" value="ADP-ribosylation"/>
    <property type="match status" value="1"/>
</dbReference>
<dbReference type="OrthoDB" id="302958at2759"/>
<organism evidence="3 4">
    <name type="scientific">Stylonychia lemnae</name>
    <name type="common">Ciliate</name>
    <dbReference type="NCBI Taxonomy" id="5949"/>
    <lineage>
        <taxon>Eukaryota</taxon>
        <taxon>Sar</taxon>
        <taxon>Alveolata</taxon>
        <taxon>Ciliophora</taxon>
        <taxon>Intramacronucleata</taxon>
        <taxon>Spirotrichea</taxon>
        <taxon>Stichotrichia</taxon>
        <taxon>Sporadotrichida</taxon>
        <taxon>Oxytrichidae</taxon>
        <taxon>Stylonychinae</taxon>
        <taxon>Stylonychia</taxon>
    </lineage>
</organism>
<dbReference type="Proteomes" id="UP000039865">
    <property type="component" value="Unassembled WGS sequence"/>
</dbReference>
<evidence type="ECO:0000313" key="4">
    <source>
        <dbReference type="Proteomes" id="UP000039865"/>
    </source>
</evidence>
<keyword evidence="1" id="KW-0328">Glycosyltransferase</keyword>
<dbReference type="PROSITE" id="PS51059">
    <property type="entry name" value="PARP_CATALYTIC"/>
    <property type="match status" value="1"/>
</dbReference>
<dbReference type="OMA" id="WRICGAN"/>
<dbReference type="AlphaFoldDB" id="A0A078AAR6"/>
<dbReference type="InterPro" id="IPR012317">
    <property type="entry name" value="Poly(ADP-ribose)pol_cat_dom"/>
</dbReference>
<gene>
    <name evidence="3" type="primary">Contig14808.g15774</name>
    <name evidence="3" type="ORF">STYLEM_7674</name>
</gene>
<dbReference type="Pfam" id="PF00644">
    <property type="entry name" value="PARP"/>
    <property type="match status" value="1"/>
</dbReference>
<dbReference type="EC" id="2.4.2.-" evidence="1"/>
<evidence type="ECO:0000313" key="3">
    <source>
        <dbReference type="EMBL" id="CDW78692.1"/>
    </source>
</evidence>
<dbReference type="GO" id="GO:1990404">
    <property type="term" value="F:NAD+-protein mono-ADP-ribosyltransferase activity"/>
    <property type="evidence" value="ECO:0007669"/>
    <property type="project" value="TreeGrafter"/>
</dbReference>
<dbReference type="GO" id="GO:0003950">
    <property type="term" value="F:NAD+ poly-ADP-ribosyltransferase activity"/>
    <property type="evidence" value="ECO:0007669"/>
    <property type="project" value="UniProtKB-UniRule"/>
</dbReference>
<dbReference type="GO" id="GO:0005634">
    <property type="term" value="C:nucleus"/>
    <property type="evidence" value="ECO:0007669"/>
    <property type="project" value="TreeGrafter"/>
</dbReference>
<name>A0A078AAR6_STYLE</name>
<dbReference type="PANTHER" id="PTHR45740:SF2">
    <property type="entry name" value="POLY [ADP-RIBOSE] POLYMERASE"/>
    <property type="match status" value="1"/>
</dbReference>